<keyword evidence="4" id="KW-1185">Reference proteome</keyword>
<dbReference type="SUPFAM" id="SSF54909">
    <property type="entry name" value="Dimeric alpha+beta barrel"/>
    <property type="match status" value="1"/>
</dbReference>
<evidence type="ECO:0000256" key="1">
    <source>
        <dbReference type="ARBA" id="ARBA00007689"/>
    </source>
</evidence>
<evidence type="ECO:0000313" key="4">
    <source>
        <dbReference type="Proteomes" id="UP000256913"/>
    </source>
</evidence>
<reference evidence="3 4" key="1">
    <citation type="submission" date="2018-08" db="EMBL/GenBank/DDBJ databases">
        <title>Sequencing the genomes of 1000 actinobacteria strains.</title>
        <authorList>
            <person name="Klenk H.-P."/>
        </authorList>
    </citation>
    <scope>NUCLEOTIDE SEQUENCE [LARGE SCALE GENOMIC DNA]</scope>
    <source>
        <strain evidence="3 4">DSM 44099</strain>
    </source>
</reference>
<dbReference type="Proteomes" id="UP000256913">
    <property type="component" value="Unassembled WGS sequence"/>
</dbReference>
<comment type="similarity">
    <text evidence="1">Belongs to the YciI family.</text>
</comment>
<dbReference type="InterPro" id="IPR011008">
    <property type="entry name" value="Dimeric_a/b-barrel"/>
</dbReference>
<proteinExistence type="inferred from homology"/>
<dbReference type="InterPro" id="IPR005545">
    <property type="entry name" value="YCII"/>
</dbReference>
<gene>
    <name evidence="3" type="ORF">DFJ67_4545</name>
</gene>
<dbReference type="EMBL" id="QUMQ01000001">
    <property type="protein sequence ID" value="REF98527.1"/>
    <property type="molecule type" value="Genomic_DNA"/>
</dbReference>
<dbReference type="OrthoDB" id="3381242at2"/>
<dbReference type="Gene3D" id="3.30.70.1060">
    <property type="entry name" value="Dimeric alpha+beta barrel"/>
    <property type="match status" value="1"/>
</dbReference>
<name>A0A3D9ZMT9_9ACTN</name>
<sequence>MRFDAHTVVLLVRAPDAPDLPEDAAAAVQNAHLAYQAGLADRGLLVVAGPFTDQTDERLRGICVLATDLETARALYAKDPAVLAGRLVVEAMTWLVPAGGAAFTPVRLPRSMDEV</sequence>
<dbReference type="AlphaFoldDB" id="A0A3D9ZMT9"/>
<protein>
    <submittedName>
        <fullName evidence="3">Uncharacterized protein YciI</fullName>
    </submittedName>
</protein>
<evidence type="ECO:0000313" key="3">
    <source>
        <dbReference type="EMBL" id="REF98527.1"/>
    </source>
</evidence>
<dbReference type="RefSeq" id="WP_116069800.1">
    <property type="nucleotide sequence ID" value="NZ_BONB01000120.1"/>
</dbReference>
<comment type="caution">
    <text evidence="3">The sequence shown here is derived from an EMBL/GenBank/DDBJ whole genome shotgun (WGS) entry which is preliminary data.</text>
</comment>
<organism evidence="3 4">
    <name type="scientific">Asanoa ferruginea</name>
    <dbReference type="NCBI Taxonomy" id="53367"/>
    <lineage>
        <taxon>Bacteria</taxon>
        <taxon>Bacillati</taxon>
        <taxon>Actinomycetota</taxon>
        <taxon>Actinomycetes</taxon>
        <taxon>Micromonosporales</taxon>
        <taxon>Micromonosporaceae</taxon>
        <taxon>Asanoa</taxon>
    </lineage>
</organism>
<evidence type="ECO:0000259" key="2">
    <source>
        <dbReference type="Pfam" id="PF03795"/>
    </source>
</evidence>
<accession>A0A3D9ZMT9</accession>
<feature type="domain" description="YCII-related" evidence="2">
    <location>
        <begin position="19"/>
        <end position="86"/>
    </location>
</feature>
<dbReference type="Pfam" id="PF03795">
    <property type="entry name" value="YCII"/>
    <property type="match status" value="1"/>
</dbReference>